<dbReference type="EMBL" id="NPHW01002522">
    <property type="protein sequence ID" value="OXV11288.1"/>
    <property type="molecule type" value="Genomic_DNA"/>
</dbReference>
<keyword evidence="1" id="KW-0560">Oxidoreductase</keyword>
<dbReference type="InterPro" id="IPR023210">
    <property type="entry name" value="NADP_OxRdtase_dom"/>
</dbReference>
<feature type="domain" description="NADP-dependent oxidoreductase" evidence="3">
    <location>
        <begin position="8"/>
        <end position="115"/>
    </location>
</feature>
<sequence>MPAKSIVDIYSNGKSEEIVGKALKQFNIPRSRVVILTKCFFGVDEEETRLVTHDGPITINDGPWVNCVGLSCKHIFDAVDASVRRDVLQIHRLDRETPREEIMRALNDVVESGKLDGSMGIPKAPKYSNPQRLAPICWREKKSVK</sequence>
<reference evidence="4 5" key="1">
    <citation type="journal article" date="2015" name="Environ. Microbiol.">
        <title>Metagenome sequence of Elaphomyces granulatus from sporocarp tissue reveals Ascomycota ectomycorrhizal fingerprints of genome expansion and a Proteobacteria-rich microbiome.</title>
        <authorList>
            <person name="Quandt C.A."/>
            <person name="Kohler A."/>
            <person name="Hesse C.N."/>
            <person name="Sharpton T.J."/>
            <person name="Martin F."/>
            <person name="Spatafora J.W."/>
        </authorList>
    </citation>
    <scope>NUCLEOTIDE SEQUENCE [LARGE SCALE GENOMIC DNA]</scope>
    <source>
        <strain evidence="4 5">OSC145934</strain>
    </source>
</reference>
<evidence type="ECO:0000313" key="4">
    <source>
        <dbReference type="EMBL" id="OXV11288.1"/>
    </source>
</evidence>
<protein>
    <recommendedName>
        <fullName evidence="3">NADP-dependent oxidoreductase domain-containing protein</fullName>
    </recommendedName>
</protein>
<comment type="caution">
    <text evidence="4">The sequence shown here is derived from an EMBL/GenBank/DDBJ whole genome shotgun (WGS) entry which is preliminary data.</text>
</comment>
<dbReference type="AlphaFoldDB" id="A0A232M4M3"/>
<evidence type="ECO:0000256" key="2">
    <source>
        <dbReference type="ARBA" id="ARBA00038157"/>
    </source>
</evidence>
<proteinExistence type="inferred from homology"/>
<comment type="similarity">
    <text evidence="2">Belongs to the aldo/keto reductase family. Aldo/keto reductase 2 subfamily.</text>
</comment>
<dbReference type="GO" id="GO:0016491">
    <property type="term" value="F:oxidoreductase activity"/>
    <property type="evidence" value="ECO:0007669"/>
    <property type="project" value="UniProtKB-KW"/>
</dbReference>
<keyword evidence="5" id="KW-1185">Reference proteome</keyword>
<evidence type="ECO:0000313" key="5">
    <source>
        <dbReference type="Proteomes" id="UP000243515"/>
    </source>
</evidence>
<dbReference type="Gene3D" id="3.20.20.100">
    <property type="entry name" value="NADP-dependent oxidoreductase domain"/>
    <property type="match status" value="1"/>
</dbReference>
<accession>A0A232M4M3</accession>
<dbReference type="InterPro" id="IPR050523">
    <property type="entry name" value="AKR_Detox_Biosynth"/>
</dbReference>
<dbReference type="PANTHER" id="PTHR43364:SF15">
    <property type="entry name" value="ARYL-ALCOHOL DEHYDROGENASE AAD16-RELATED"/>
    <property type="match status" value="1"/>
</dbReference>
<evidence type="ECO:0000256" key="1">
    <source>
        <dbReference type="ARBA" id="ARBA00023002"/>
    </source>
</evidence>
<gene>
    <name evidence="4" type="ORF">Egran_00951</name>
</gene>
<dbReference type="InterPro" id="IPR036812">
    <property type="entry name" value="NAD(P)_OxRdtase_dom_sf"/>
</dbReference>
<dbReference type="OrthoDB" id="1720422at2759"/>
<dbReference type="SUPFAM" id="SSF51430">
    <property type="entry name" value="NAD(P)-linked oxidoreductase"/>
    <property type="match status" value="1"/>
</dbReference>
<name>A0A232M4M3_9EURO</name>
<organism evidence="4 5">
    <name type="scientific">Elaphomyces granulatus</name>
    <dbReference type="NCBI Taxonomy" id="519963"/>
    <lineage>
        <taxon>Eukaryota</taxon>
        <taxon>Fungi</taxon>
        <taxon>Dikarya</taxon>
        <taxon>Ascomycota</taxon>
        <taxon>Pezizomycotina</taxon>
        <taxon>Eurotiomycetes</taxon>
        <taxon>Eurotiomycetidae</taxon>
        <taxon>Eurotiales</taxon>
        <taxon>Elaphomycetaceae</taxon>
        <taxon>Elaphomyces</taxon>
    </lineage>
</organism>
<dbReference type="Proteomes" id="UP000243515">
    <property type="component" value="Unassembled WGS sequence"/>
</dbReference>
<dbReference type="PANTHER" id="PTHR43364">
    <property type="entry name" value="NADH-SPECIFIC METHYLGLYOXAL REDUCTASE-RELATED"/>
    <property type="match status" value="1"/>
</dbReference>
<evidence type="ECO:0000259" key="3">
    <source>
        <dbReference type="Pfam" id="PF00248"/>
    </source>
</evidence>
<dbReference type="Pfam" id="PF00248">
    <property type="entry name" value="Aldo_ket_red"/>
    <property type="match status" value="1"/>
</dbReference>